<comment type="caution">
    <text evidence="4">The sequence shown here is derived from an EMBL/GenBank/DDBJ whole genome shotgun (WGS) entry which is preliminary data.</text>
</comment>
<evidence type="ECO:0000313" key="4">
    <source>
        <dbReference type="EMBL" id="KAK6341588.1"/>
    </source>
</evidence>
<feature type="domain" description="RING-type" evidence="3">
    <location>
        <begin position="202"/>
        <end position="267"/>
    </location>
</feature>
<organism evidence="4 5">
    <name type="scientific">Orbilia brochopaga</name>
    <dbReference type="NCBI Taxonomy" id="3140254"/>
    <lineage>
        <taxon>Eukaryota</taxon>
        <taxon>Fungi</taxon>
        <taxon>Dikarya</taxon>
        <taxon>Ascomycota</taxon>
        <taxon>Pezizomycotina</taxon>
        <taxon>Orbiliomycetes</taxon>
        <taxon>Orbiliales</taxon>
        <taxon>Orbiliaceae</taxon>
        <taxon>Orbilia</taxon>
    </lineage>
</organism>
<keyword evidence="5" id="KW-1185">Reference proteome</keyword>
<evidence type="ECO:0000259" key="3">
    <source>
        <dbReference type="PROSITE" id="PS50089"/>
    </source>
</evidence>
<feature type="chain" id="PRO_5043642573" description="RING-type domain-containing protein" evidence="2">
    <location>
        <begin position="21"/>
        <end position="449"/>
    </location>
</feature>
<dbReference type="AlphaFoldDB" id="A0AAV9UGN5"/>
<evidence type="ECO:0000256" key="2">
    <source>
        <dbReference type="SAM" id="SignalP"/>
    </source>
</evidence>
<dbReference type="Proteomes" id="UP001375240">
    <property type="component" value="Unassembled WGS sequence"/>
</dbReference>
<sequence>MRHPLWLSLPTASLLLLAAAQPPEVPEWEHFAFEIQGDAIVEDERGRTHRSQVAIFGQDTHEGTRYPEPCYKLYDYDTATSFVFYNVRRLGVNVAYYDERNLDDAIIWEFFRDEDCRIENNPRMLVRSGLYNLPTEGVEWRIGSFRLIDPLPLAFDNDERLSRVTEAEAEKLLRTQEEWERSRRLFEGVREELLSGGSQLTCPICQLPLAGEALGTAWVGYCSHSYHPECMTGLWEASFNPLRRDPTQFRERTGYRLSQVVDCPQCRLPLNLRQMARIPTQRIDPGNQQQQQQLADDRLPAAPQLQVGNQNPGLQQIQPQAENADVNFNTPPRLDNRLSSGIGPPSLLNTPDSDLEDFLDYYTVNERTYVPFNQLRNRDRASNPFVGPADFSSDLREVPMRDGIGLRLPGGETNVSPLVEESDWYEADVGEGISSFDGIARSLQGNQLG</sequence>
<evidence type="ECO:0000313" key="5">
    <source>
        <dbReference type="Proteomes" id="UP001375240"/>
    </source>
</evidence>
<keyword evidence="1" id="KW-0479">Metal-binding</keyword>
<accession>A0AAV9UGN5</accession>
<keyword evidence="2" id="KW-0732">Signal</keyword>
<dbReference type="InterPro" id="IPR013083">
    <property type="entry name" value="Znf_RING/FYVE/PHD"/>
</dbReference>
<dbReference type="EMBL" id="JAVHNQ010000007">
    <property type="protein sequence ID" value="KAK6341588.1"/>
    <property type="molecule type" value="Genomic_DNA"/>
</dbReference>
<dbReference type="GO" id="GO:0008270">
    <property type="term" value="F:zinc ion binding"/>
    <property type="evidence" value="ECO:0007669"/>
    <property type="project" value="UniProtKB-KW"/>
</dbReference>
<keyword evidence="1" id="KW-0863">Zinc-finger</keyword>
<evidence type="ECO:0000256" key="1">
    <source>
        <dbReference type="PROSITE-ProRule" id="PRU00175"/>
    </source>
</evidence>
<reference evidence="4 5" key="1">
    <citation type="submission" date="2019-10" db="EMBL/GenBank/DDBJ databases">
        <authorList>
            <person name="Palmer J.M."/>
        </authorList>
    </citation>
    <scope>NUCLEOTIDE SEQUENCE [LARGE SCALE GENOMIC DNA]</scope>
    <source>
        <strain evidence="4 5">TWF696</strain>
    </source>
</reference>
<protein>
    <recommendedName>
        <fullName evidence="3">RING-type domain-containing protein</fullName>
    </recommendedName>
</protein>
<gene>
    <name evidence="4" type="ORF">TWF696_008659</name>
</gene>
<dbReference type="Gene3D" id="3.30.40.10">
    <property type="entry name" value="Zinc/RING finger domain, C3HC4 (zinc finger)"/>
    <property type="match status" value="1"/>
</dbReference>
<dbReference type="PROSITE" id="PS50089">
    <property type="entry name" value="ZF_RING_2"/>
    <property type="match status" value="1"/>
</dbReference>
<proteinExistence type="predicted"/>
<dbReference type="SUPFAM" id="SSF57850">
    <property type="entry name" value="RING/U-box"/>
    <property type="match status" value="1"/>
</dbReference>
<dbReference type="InterPro" id="IPR001841">
    <property type="entry name" value="Znf_RING"/>
</dbReference>
<name>A0AAV9UGN5_9PEZI</name>
<feature type="signal peptide" evidence="2">
    <location>
        <begin position="1"/>
        <end position="20"/>
    </location>
</feature>
<keyword evidence="1" id="KW-0862">Zinc</keyword>